<gene>
    <name evidence="1" type="ORF">NLI96_g658</name>
</gene>
<name>A0AAD5VBZ3_9APHY</name>
<sequence length="169" mass="19357">MAQEIDTVAYMENWLNQERGMRWAPQWDGGYERWAQGAWAVYFDVNYQGAITAQPEPHVYNDNGQRADLVFQAQGFSPASVEMKCKVHGDSPEKFAGLVWLDVQKSRTGLNNHWTNLNTIRWVIALSVTNAEQRQRIQELLAVGTEGNFEHSQVNAYAAVPIDIWFLRI</sequence>
<accession>A0AAD5VBZ3</accession>
<evidence type="ECO:0000313" key="2">
    <source>
        <dbReference type="Proteomes" id="UP001212997"/>
    </source>
</evidence>
<reference evidence="1" key="1">
    <citation type="submission" date="2022-07" db="EMBL/GenBank/DDBJ databases">
        <title>Genome Sequence of Physisporinus lineatus.</title>
        <authorList>
            <person name="Buettner E."/>
        </authorList>
    </citation>
    <scope>NUCLEOTIDE SEQUENCE</scope>
    <source>
        <strain evidence="1">VT162</strain>
    </source>
</reference>
<evidence type="ECO:0000313" key="1">
    <source>
        <dbReference type="EMBL" id="KAJ3491531.1"/>
    </source>
</evidence>
<proteinExistence type="predicted"/>
<dbReference type="AlphaFoldDB" id="A0AAD5VBZ3"/>
<protein>
    <submittedName>
        <fullName evidence="1">Uncharacterized protein</fullName>
    </submittedName>
</protein>
<comment type="caution">
    <text evidence="1">The sequence shown here is derived from an EMBL/GenBank/DDBJ whole genome shotgun (WGS) entry which is preliminary data.</text>
</comment>
<keyword evidence="2" id="KW-1185">Reference proteome</keyword>
<dbReference type="Proteomes" id="UP001212997">
    <property type="component" value="Unassembled WGS sequence"/>
</dbReference>
<dbReference type="EMBL" id="JANAWD010000011">
    <property type="protein sequence ID" value="KAJ3491531.1"/>
    <property type="molecule type" value="Genomic_DNA"/>
</dbReference>
<organism evidence="1 2">
    <name type="scientific">Meripilus lineatus</name>
    <dbReference type="NCBI Taxonomy" id="2056292"/>
    <lineage>
        <taxon>Eukaryota</taxon>
        <taxon>Fungi</taxon>
        <taxon>Dikarya</taxon>
        <taxon>Basidiomycota</taxon>
        <taxon>Agaricomycotina</taxon>
        <taxon>Agaricomycetes</taxon>
        <taxon>Polyporales</taxon>
        <taxon>Meripilaceae</taxon>
        <taxon>Meripilus</taxon>
    </lineage>
</organism>